<dbReference type="EMBL" id="AP023423">
    <property type="protein sequence ID" value="BCK88215.1"/>
    <property type="molecule type" value="Genomic_DNA"/>
</dbReference>
<evidence type="ECO:0000256" key="1">
    <source>
        <dbReference type="PROSITE-ProRule" id="PRU01076"/>
    </source>
</evidence>
<evidence type="ECO:0000313" key="4">
    <source>
        <dbReference type="Proteomes" id="UP001320326"/>
    </source>
</evidence>
<dbReference type="NCBIfam" id="TIGR01439">
    <property type="entry name" value="lp_hng_hel_AbrB"/>
    <property type="match status" value="1"/>
</dbReference>
<dbReference type="Pfam" id="PF04014">
    <property type="entry name" value="MazE_antitoxin"/>
    <property type="match status" value="1"/>
</dbReference>
<dbReference type="InterPro" id="IPR007159">
    <property type="entry name" value="SpoVT-AbrB_dom"/>
</dbReference>
<organism evidence="3 4">
    <name type="scientific">Sideroxyarcus emersonii</name>
    <dbReference type="NCBI Taxonomy" id="2764705"/>
    <lineage>
        <taxon>Bacteria</taxon>
        <taxon>Pseudomonadati</taxon>
        <taxon>Pseudomonadota</taxon>
        <taxon>Betaproteobacteria</taxon>
        <taxon>Nitrosomonadales</taxon>
        <taxon>Gallionellaceae</taxon>
        <taxon>Sideroxyarcus</taxon>
    </lineage>
</organism>
<proteinExistence type="predicted"/>
<protein>
    <recommendedName>
        <fullName evidence="2">SpoVT-AbrB domain-containing protein</fullName>
    </recommendedName>
</protein>
<dbReference type="InterPro" id="IPR037914">
    <property type="entry name" value="SpoVT-AbrB_sf"/>
</dbReference>
<dbReference type="SMART" id="SM00966">
    <property type="entry name" value="SpoVT_AbrB"/>
    <property type="match status" value="1"/>
</dbReference>
<keyword evidence="4" id="KW-1185">Reference proteome</keyword>
<keyword evidence="1" id="KW-0238">DNA-binding</keyword>
<dbReference type="Proteomes" id="UP001320326">
    <property type="component" value="Chromosome"/>
</dbReference>
<dbReference type="GO" id="GO:0003677">
    <property type="term" value="F:DNA binding"/>
    <property type="evidence" value="ECO:0007669"/>
    <property type="project" value="UniProtKB-UniRule"/>
</dbReference>
<accession>A0AAN1XB80</accession>
<dbReference type="AlphaFoldDB" id="A0AAN1XB80"/>
<gene>
    <name evidence="3" type="ORF">MIZ01_2016</name>
</gene>
<dbReference type="RefSeq" id="WP_237246749.1">
    <property type="nucleotide sequence ID" value="NZ_AP023423.1"/>
</dbReference>
<evidence type="ECO:0000259" key="2">
    <source>
        <dbReference type="PROSITE" id="PS51740"/>
    </source>
</evidence>
<feature type="domain" description="SpoVT-AbrB" evidence="2">
    <location>
        <begin position="1"/>
        <end position="46"/>
    </location>
</feature>
<dbReference type="PROSITE" id="PS51740">
    <property type="entry name" value="SPOVT_ABRB"/>
    <property type="match status" value="1"/>
</dbReference>
<name>A0AAN1XB80_9PROT</name>
<dbReference type="SUPFAM" id="SSF89447">
    <property type="entry name" value="AbrB/MazE/MraZ-like"/>
    <property type="match status" value="1"/>
</dbReference>
<sequence>MSTATLSNDFQIALPKEVRDTLHLKPGQEFELVSSGSVIQLIPKLSTAELKSAIAAGIASGKGHPADEVFDRLESKYRQQTGK</sequence>
<evidence type="ECO:0000313" key="3">
    <source>
        <dbReference type="EMBL" id="BCK88215.1"/>
    </source>
</evidence>
<reference evidence="3 4" key="1">
    <citation type="journal article" date="2022" name="Int. J. Syst. Evol. Microbiol.">
        <title>&lt;i&gt;Sideroxyarcus emersonii&lt;/i&gt; gen. nov. sp. nov., a neutrophilic, microaerobic iron- and thiosulfate-oxidizing bacterium isolated from iron-rich wetland sediment.</title>
        <authorList>
            <person name="Kato S."/>
            <person name="Itoh T."/>
            <person name="Iino T."/>
            <person name="Ohkuma M."/>
        </authorList>
    </citation>
    <scope>NUCLEOTIDE SEQUENCE [LARGE SCALE GENOMIC DNA]</scope>
    <source>
        <strain evidence="3 4">MIZ01</strain>
    </source>
</reference>
<dbReference type="KEGG" id="seme:MIZ01_2016"/>
<dbReference type="Gene3D" id="2.10.260.10">
    <property type="match status" value="1"/>
</dbReference>